<comment type="subcellular location">
    <subcellularLocation>
        <location evidence="2">Endoplasmic reticulum membrane</location>
        <topology evidence="2">Single-pass type II membrane protein</topology>
    </subcellularLocation>
    <subcellularLocation>
        <location evidence="1">Golgi apparatus membrane</location>
        <topology evidence="1">Single-pass type II membrane protein</topology>
    </subcellularLocation>
</comment>
<evidence type="ECO:0000313" key="16">
    <source>
        <dbReference type="Proteomes" id="UP001302120"/>
    </source>
</evidence>
<dbReference type="RefSeq" id="WP_323197499.1">
    <property type="nucleotide sequence ID" value="NZ_JAYGHG010000036.1"/>
</dbReference>
<evidence type="ECO:0000256" key="12">
    <source>
        <dbReference type="ARBA" id="ARBA00023157"/>
    </source>
</evidence>
<dbReference type="InterPro" id="IPR003406">
    <property type="entry name" value="Glyco_trans_14"/>
</dbReference>
<keyword evidence="12" id="KW-1015">Disulfide bond</keyword>
<gene>
    <name evidence="15" type="ORF">VB620_17850</name>
</gene>
<proteinExistence type="predicted"/>
<evidence type="ECO:0000256" key="11">
    <source>
        <dbReference type="ARBA" id="ARBA00023136"/>
    </source>
</evidence>
<dbReference type="InterPro" id="IPR043538">
    <property type="entry name" value="XYLT"/>
</dbReference>
<evidence type="ECO:0000256" key="4">
    <source>
        <dbReference type="ARBA" id="ARBA00022679"/>
    </source>
</evidence>
<reference evidence="15 16" key="1">
    <citation type="submission" date="2023-12" db="EMBL/GenBank/DDBJ databases">
        <title>Baltic Sea Cyanobacteria.</title>
        <authorList>
            <person name="Delbaje E."/>
            <person name="Fewer D.P."/>
            <person name="Shishido T.K."/>
        </authorList>
    </citation>
    <scope>NUCLEOTIDE SEQUENCE [LARGE SCALE GENOMIC DNA]</scope>
    <source>
        <strain evidence="15 16">UHCC-0300</strain>
    </source>
</reference>
<evidence type="ECO:0000256" key="2">
    <source>
        <dbReference type="ARBA" id="ARBA00004648"/>
    </source>
</evidence>
<dbReference type="PANTHER" id="PTHR46025:SF3">
    <property type="entry name" value="XYLOSYLTRANSFERASE OXT"/>
    <property type="match status" value="1"/>
</dbReference>
<evidence type="ECO:0000256" key="8">
    <source>
        <dbReference type="ARBA" id="ARBA00022968"/>
    </source>
</evidence>
<keyword evidence="3" id="KW-0328">Glycosyltransferase</keyword>
<keyword evidence="11" id="KW-0472">Membrane</keyword>
<evidence type="ECO:0000256" key="13">
    <source>
        <dbReference type="ARBA" id="ARBA00023180"/>
    </source>
</evidence>
<evidence type="ECO:0000313" key="15">
    <source>
        <dbReference type="EMBL" id="MEA5583197.1"/>
    </source>
</evidence>
<organism evidence="15 16">
    <name type="scientific">Nodularia harveyana UHCC-0300</name>
    <dbReference type="NCBI Taxonomy" id="2974287"/>
    <lineage>
        <taxon>Bacteria</taxon>
        <taxon>Bacillati</taxon>
        <taxon>Cyanobacteriota</taxon>
        <taxon>Cyanophyceae</taxon>
        <taxon>Nostocales</taxon>
        <taxon>Nodulariaceae</taxon>
        <taxon>Nodularia</taxon>
    </lineage>
</organism>
<comment type="caution">
    <text evidence="15">The sequence shown here is derived from an EMBL/GenBank/DDBJ whole genome shotgun (WGS) entry which is preliminary data.</text>
</comment>
<evidence type="ECO:0000256" key="1">
    <source>
        <dbReference type="ARBA" id="ARBA00004323"/>
    </source>
</evidence>
<keyword evidence="7" id="KW-0256">Endoplasmic reticulum</keyword>
<name>A0ABU5UI10_9CYAN</name>
<keyword evidence="5" id="KW-0812">Transmembrane</keyword>
<dbReference type="Proteomes" id="UP001302120">
    <property type="component" value="Unassembled WGS sequence"/>
</dbReference>
<evidence type="ECO:0000256" key="10">
    <source>
        <dbReference type="ARBA" id="ARBA00023034"/>
    </source>
</evidence>
<sequence length="294" mass="34397">MLPPIGFILLTHTKPHQIIRLVNRLNLMFDHPPIVCHHDFSKSDLPIDALSKNILLVHPHIKTEWGKFSIVESTLQAFRLMYQRTASPDWCILLSGADYPIKPAGQILDDLASISYDVCIKNEEIKYNAYERNWQKTCYERYCTVKCQFPFPNRNLRLTKRNLTLLKHPLLTKYFLPFSTKLRCFAGAEWFCANRKAAEYLIEFHGTNPSLASHYCRVEIPDESYYQTILCNNPHLKIKNDNLRYIDWSREGNHPKILMFEDMPKLLASSAHFARKFDADIDIRILDELDAIIR</sequence>
<accession>A0ABU5UI10</accession>
<keyword evidence="6" id="KW-0479">Metal-binding</keyword>
<evidence type="ECO:0000256" key="3">
    <source>
        <dbReference type="ARBA" id="ARBA00022676"/>
    </source>
</evidence>
<protein>
    <recommendedName>
        <fullName evidence="14">Peptide O-xylosyltransferase</fullName>
    </recommendedName>
</protein>
<keyword evidence="4" id="KW-0808">Transferase</keyword>
<keyword evidence="16" id="KW-1185">Reference proteome</keyword>
<evidence type="ECO:0000256" key="6">
    <source>
        <dbReference type="ARBA" id="ARBA00022723"/>
    </source>
</evidence>
<dbReference type="PANTHER" id="PTHR46025">
    <property type="entry name" value="XYLOSYLTRANSFERASE OXT"/>
    <property type="match status" value="1"/>
</dbReference>
<keyword evidence="13" id="KW-0325">Glycoprotein</keyword>
<evidence type="ECO:0000256" key="7">
    <source>
        <dbReference type="ARBA" id="ARBA00022824"/>
    </source>
</evidence>
<keyword evidence="9" id="KW-1133">Transmembrane helix</keyword>
<dbReference type="EMBL" id="JAYGHG010000036">
    <property type="protein sequence ID" value="MEA5583197.1"/>
    <property type="molecule type" value="Genomic_DNA"/>
</dbReference>
<keyword evidence="10" id="KW-0333">Golgi apparatus</keyword>
<evidence type="ECO:0000256" key="9">
    <source>
        <dbReference type="ARBA" id="ARBA00022989"/>
    </source>
</evidence>
<keyword evidence="8" id="KW-0735">Signal-anchor</keyword>
<dbReference type="Pfam" id="PF02485">
    <property type="entry name" value="Branch"/>
    <property type="match status" value="1"/>
</dbReference>
<evidence type="ECO:0000256" key="5">
    <source>
        <dbReference type="ARBA" id="ARBA00022692"/>
    </source>
</evidence>
<evidence type="ECO:0000256" key="14">
    <source>
        <dbReference type="ARBA" id="ARBA00042865"/>
    </source>
</evidence>